<keyword evidence="4 6" id="KW-0732">Signal</keyword>
<dbReference type="AlphaFoldDB" id="A0A9D1RR64"/>
<evidence type="ECO:0000313" key="8">
    <source>
        <dbReference type="EMBL" id="HIW91282.1"/>
    </source>
</evidence>
<dbReference type="InterPro" id="IPR051313">
    <property type="entry name" value="Bact_iron-sidero_bind"/>
</dbReference>
<evidence type="ECO:0000313" key="9">
    <source>
        <dbReference type="Proteomes" id="UP000824190"/>
    </source>
</evidence>
<dbReference type="EMBL" id="DXGC01000062">
    <property type="protein sequence ID" value="HIW91282.1"/>
    <property type="molecule type" value="Genomic_DNA"/>
</dbReference>
<proteinExistence type="inferred from homology"/>
<keyword evidence="3" id="KW-0813">Transport</keyword>
<evidence type="ECO:0000256" key="2">
    <source>
        <dbReference type="ARBA" id="ARBA00008814"/>
    </source>
</evidence>
<dbReference type="PANTHER" id="PTHR30532:SF24">
    <property type="entry name" value="FERRIC ENTEROBACTIN-BINDING PERIPLASMIC PROTEIN FEPB"/>
    <property type="match status" value="1"/>
</dbReference>
<dbReference type="InterPro" id="IPR002491">
    <property type="entry name" value="ABC_transptr_periplasmic_BD"/>
</dbReference>
<accession>A0A9D1RR64</accession>
<protein>
    <submittedName>
        <fullName evidence="8">Iron-siderophore ABC transporter substrate-binding protein</fullName>
    </submittedName>
</protein>
<comment type="subcellular location">
    <subcellularLocation>
        <location evidence="1">Cell envelope</location>
    </subcellularLocation>
</comment>
<comment type="caution">
    <text evidence="8">The sequence shown here is derived from an EMBL/GenBank/DDBJ whole genome shotgun (WGS) entry which is preliminary data.</text>
</comment>
<dbReference type="GO" id="GO:0030288">
    <property type="term" value="C:outer membrane-bounded periplasmic space"/>
    <property type="evidence" value="ECO:0007669"/>
    <property type="project" value="TreeGrafter"/>
</dbReference>
<dbReference type="PROSITE" id="PS51257">
    <property type="entry name" value="PROKAR_LIPOPROTEIN"/>
    <property type="match status" value="1"/>
</dbReference>
<dbReference type="Pfam" id="PF01497">
    <property type="entry name" value="Peripla_BP_2"/>
    <property type="match status" value="1"/>
</dbReference>
<name>A0A9D1RR64_9CORY</name>
<dbReference type="CDD" id="cd01146">
    <property type="entry name" value="FhuD"/>
    <property type="match status" value="1"/>
</dbReference>
<evidence type="ECO:0000256" key="1">
    <source>
        <dbReference type="ARBA" id="ARBA00004196"/>
    </source>
</evidence>
<evidence type="ECO:0000256" key="5">
    <source>
        <dbReference type="SAM" id="MobiDB-lite"/>
    </source>
</evidence>
<feature type="signal peptide" evidence="6">
    <location>
        <begin position="1"/>
        <end position="32"/>
    </location>
</feature>
<evidence type="ECO:0000256" key="4">
    <source>
        <dbReference type="ARBA" id="ARBA00022729"/>
    </source>
</evidence>
<organism evidence="8 9">
    <name type="scientific">Candidatus Corynebacterium avicola</name>
    <dbReference type="NCBI Taxonomy" id="2838527"/>
    <lineage>
        <taxon>Bacteria</taxon>
        <taxon>Bacillati</taxon>
        <taxon>Actinomycetota</taxon>
        <taxon>Actinomycetes</taxon>
        <taxon>Mycobacteriales</taxon>
        <taxon>Corynebacteriaceae</taxon>
        <taxon>Corynebacterium</taxon>
    </lineage>
</organism>
<evidence type="ECO:0000259" key="7">
    <source>
        <dbReference type="PROSITE" id="PS50983"/>
    </source>
</evidence>
<dbReference type="PROSITE" id="PS50983">
    <property type="entry name" value="FE_B12_PBP"/>
    <property type="match status" value="1"/>
</dbReference>
<feature type="region of interest" description="Disordered" evidence="5">
    <location>
        <begin position="33"/>
        <end position="55"/>
    </location>
</feature>
<evidence type="ECO:0000256" key="3">
    <source>
        <dbReference type="ARBA" id="ARBA00022448"/>
    </source>
</evidence>
<dbReference type="SUPFAM" id="SSF53807">
    <property type="entry name" value="Helical backbone' metal receptor"/>
    <property type="match status" value="1"/>
</dbReference>
<dbReference type="Gene3D" id="3.40.50.1980">
    <property type="entry name" value="Nitrogenase molybdenum iron protein domain"/>
    <property type="match status" value="2"/>
</dbReference>
<evidence type="ECO:0000256" key="6">
    <source>
        <dbReference type="SAM" id="SignalP"/>
    </source>
</evidence>
<comment type="similarity">
    <text evidence="2">Belongs to the bacterial solute-binding protein 8 family.</text>
</comment>
<reference evidence="8" key="2">
    <citation type="submission" date="2021-04" db="EMBL/GenBank/DDBJ databases">
        <authorList>
            <person name="Gilroy R."/>
        </authorList>
    </citation>
    <scope>NUCLEOTIDE SEQUENCE</scope>
    <source>
        <strain evidence="8">CHK32-1732</strain>
    </source>
</reference>
<dbReference type="GO" id="GO:1901678">
    <property type="term" value="P:iron coordination entity transport"/>
    <property type="evidence" value="ECO:0007669"/>
    <property type="project" value="UniProtKB-ARBA"/>
</dbReference>
<gene>
    <name evidence="8" type="ORF">H9870_06450</name>
</gene>
<feature type="chain" id="PRO_5038669284" evidence="6">
    <location>
        <begin position="33"/>
        <end position="347"/>
    </location>
</feature>
<feature type="domain" description="Fe/B12 periplasmic-binding" evidence="7">
    <location>
        <begin position="74"/>
        <end position="346"/>
    </location>
</feature>
<sequence>MHLRATRSRITRAARTTTALIAAATLSLGVAACSDDSDDSASSDDSSLVETEGEFPQTVSTAFGDVTVEEQPQRVVALGWGDAETALALGVQPVGASDWGGFGGEGLGPWIEESGSTTYENAPEIIDTREVDYEAVAALEPDLILDVKSSGDQDRYDKLSDIATTVGIPDEDAGSFLTGPDEQTTSIATALGLPEKGEELNEDRAEKYAEISEAHPDWEGQTVSAIGASDTWGVFLEGSARVDPFLKLGFTLNEKISAADPGPNGFSVSLSDENLSDADSDVVLAFPIGKDAEEIESNSAWQRLEATKDGRSFVVPDEVSSAISLGSPQAYEYALDELVGLLEEHTS</sequence>
<reference evidence="8" key="1">
    <citation type="journal article" date="2021" name="PeerJ">
        <title>Extensive microbial diversity within the chicken gut microbiome revealed by metagenomics and culture.</title>
        <authorList>
            <person name="Gilroy R."/>
            <person name="Ravi A."/>
            <person name="Getino M."/>
            <person name="Pursley I."/>
            <person name="Horton D.L."/>
            <person name="Alikhan N.F."/>
            <person name="Baker D."/>
            <person name="Gharbi K."/>
            <person name="Hall N."/>
            <person name="Watson M."/>
            <person name="Adriaenssens E.M."/>
            <person name="Foster-Nyarko E."/>
            <person name="Jarju S."/>
            <person name="Secka A."/>
            <person name="Antonio M."/>
            <person name="Oren A."/>
            <person name="Chaudhuri R.R."/>
            <person name="La Ragione R."/>
            <person name="Hildebrand F."/>
            <person name="Pallen M.J."/>
        </authorList>
    </citation>
    <scope>NUCLEOTIDE SEQUENCE</scope>
    <source>
        <strain evidence="8">CHK32-1732</strain>
    </source>
</reference>
<dbReference type="PANTHER" id="PTHR30532">
    <property type="entry name" value="IRON III DICITRATE-BINDING PERIPLASMIC PROTEIN"/>
    <property type="match status" value="1"/>
</dbReference>
<dbReference type="Proteomes" id="UP000824190">
    <property type="component" value="Unassembled WGS sequence"/>
</dbReference>